<dbReference type="EMBL" id="JAQQWP010000001">
    <property type="protein sequence ID" value="KAK8131923.1"/>
    <property type="molecule type" value="Genomic_DNA"/>
</dbReference>
<organism evidence="1 2">
    <name type="scientific">Apiospora kogelbergensis</name>
    <dbReference type="NCBI Taxonomy" id="1337665"/>
    <lineage>
        <taxon>Eukaryota</taxon>
        <taxon>Fungi</taxon>
        <taxon>Dikarya</taxon>
        <taxon>Ascomycota</taxon>
        <taxon>Pezizomycotina</taxon>
        <taxon>Sordariomycetes</taxon>
        <taxon>Xylariomycetidae</taxon>
        <taxon>Amphisphaeriales</taxon>
        <taxon>Apiosporaceae</taxon>
        <taxon>Apiospora</taxon>
    </lineage>
</organism>
<evidence type="ECO:0000313" key="2">
    <source>
        <dbReference type="Proteomes" id="UP001392437"/>
    </source>
</evidence>
<evidence type="ECO:0000313" key="1">
    <source>
        <dbReference type="EMBL" id="KAK8131923.1"/>
    </source>
</evidence>
<accession>A0AAW0RAR3</accession>
<reference evidence="1 2" key="1">
    <citation type="submission" date="2023-01" db="EMBL/GenBank/DDBJ databases">
        <title>Analysis of 21 Apiospora genomes using comparative genomics revels a genus with tremendous synthesis potential of carbohydrate active enzymes and secondary metabolites.</title>
        <authorList>
            <person name="Sorensen T."/>
        </authorList>
    </citation>
    <scope>NUCLEOTIDE SEQUENCE [LARGE SCALE GENOMIC DNA]</scope>
    <source>
        <strain evidence="1 2">CBS 117206</strain>
    </source>
</reference>
<comment type="caution">
    <text evidence="1">The sequence shown here is derived from an EMBL/GenBank/DDBJ whole genome shotgun (WGS) entry which is preliminary data.</text>
</comment>
<protein>
    <submittedName>
        <fullName evidence="1">Uncharacterized protein</fullName>
    </submittedName>
</protein>
<gene>
    <name evidence="1" type="ORF">PG999_000096</name>
</gene>
<dbReference type="Proteomes" id="UP001392437">
    <property type="component" value="Unassembled WGS sequence"/>
</dbReference>
<dbReference type="AlphaFoldDB" id="A0AAW0RAR3"/>
<name>A0AAW0RAR3_9PEZI</name>
<sequence length="101" mass="11387">MASSRRWGLMHEDHVLPVELAIDFTSALEEACWWEEEELDMDPAMDSVPPVRSCMWHLSLHAPLPTPMPMPASIEPPRSLKKVPINGLQQQLPLFLSASSQ</sequence>
<keyword evidence="2" id="KW-1185">Reference proteome</keyword>
<proteinExistence type="predicted"/>